<evidence type="ECO:0000313" key="2">
    <source>
        <dbReference type="Proteomes" id="UP000664632"/>
    </source>
</evidence>
<name>A0ABS3GUF1_9ENTE</name>
<comment type="caution">
    <text evidence="1">The sequence shown here is derived from an EMBL/GenBank/DDBJ whole genome shotgun (WGS) entry which is preliminary data.</text>
</comment>
<accession>A0ABS3GUF1</accession>
<sequence>MSEVNSSLIAASDVSSRFNKVASGFSSINAATIKAERTTVHGNTNAKNSLARFHSRGQRLANVVARDGNYIHSVAKEFNLIDQKIEKNFNSQLVFPAIGGGVS</sequence>
<dbReference type="Proteomes" id="UP000664632">
    <property type="component" value="Unassembled WGS sequence"/>
</dbReference>
<gene>
    <name evidence="1" type="ORF">JZO69_00740</name>
</gene>
<dbReference type="NCBIfam" id="TIGR04197">
    <property type="entry name" value="T7SS_SACOL2603"/>
    <property type="match status" value="1"/>
</dbReference>
<reference evidence="1 2" key="1">
    <citation type="submission" date="2021-03" db="EMBL/GenBank/DDBJ databases">
        <title>Enterococcal diversity collection.</title>
        <authorList>
            <person name="Gilmore M.S."/>
            <person name="Schwartzman J."/>
            <person name="Van Tyne D."/>
            <person name="Martin M."/>
            <person name="Earl A.M."/>
            <person name="Manson A.L."/>
            <person name="Straub T."/>
            <person name="Salamzade R."/>
            <person name="Saavedra J."/>
            <person name="Lebreton F."/>
            <person name="Prichula J."/>
            <person name="Schaufler K."/>
            <person name="Gaca A."/>
            <person name="Sgardioli B."/>
            <person name="Wagenaar J."/>
            <person name="Strong T."/>
        </authorList>
    </citation>
    <scope>NUCLEOTIDE SEQUENCE [LARGE SCALE GENOMIC DNA]</scope>
    <source>
        <strain evidence="1 2">DIV0869a</strain>
    </source>
</reference>
<evidence type="ECO:0000313" key="1">
    <source>
        <dbReference type="EMBL" id="MBO0438886.1"/>
    </source>
</evidence>
<keyword evidence="2" id="KW-1185">Reference proteome</keyword>
<protein>
    <submittedName>
        <fullName evidence="1">TIGR04197 family type VII secretion effector</fullName>
    </submittedName>
</protein>
<dbReference type="EMBL" id="JAFLWD010000002">
    <property type="protein sequence ID" value="MBO0438886.1"/>
    <property type="molecule type" value="Genomic_DNA"/>
</dbReference>
<proteinExistence type="predicted"/>
<dbReference type="InterPro" id="IPR021477">
    <property type="entry name" value="TVIIS_effector_SACOL2603_fam"/>
</dbReference>
<dbReference type="RefSeq" id="WP_207110999.1">
    <property type="nucleotide sequence ID" value="NZ_JAFLWD010000002.1"/>
</dbReference>
<organism evidence="1 2">
    <name type="scientific">Candidatus Enterococcus ikei</name>
    <dbReference type="NCBI Taxonomy" id="2815326"/>
    <lineage>
        <taxon>Bacteria</taxon>
        <taxon>Bacillati</taxon>
        <taxon>Bacillota</taxon>
        <taxon>Bacilli</taxon>
        <taxon>Lactobacillales</taxon>
        <taxon>Enterococcaceae</taxon>
        <taxon>Enterococcus</taxon>
    </lineage>
</organism>